<keyword evidence="2 7" id="KW-0694">RNA-binding</keyword>
<reference evidence="11 12" key="1">
    <citation type="submission" date="2011-10" db="EMBL/GenBank/DDBJ databases">
        <title>Complete sequence of chromosome of Pseudomonas stutzeri RCH2.</title>
        <authorList>
            <consortium name="US DOE Joint Genome Institute"/>
            <person name="Lucas S."/>
            <person name="Han J."/>
            <person name="Lapidus A."/>
            <person name="Cheng J.-F."/>
            <person name="Goodwin L."/>
            <person name="Pitluck S."/>
            <person name="Peters L."/>
            <person name="Ovchinnikova G."/>
            <person name="Zeytun A."/>
            <person name="Lu M."/>
            <person name="Detter J.C."/>
            <person name="Han C."/>
            <person name="Tapia R."/>
            <person name="Land M."/>
            <person name="Hauser L."/>
            <person name="Kyrpides N."/>
            <person name="Ivanova N."/>
            <person name="Pagani I."/>
            <person name="Chakraborty R."/>
            <person name="Arkin A."/>
            <person name="Dehal P."/>
            <person name="Wall J."/>
            <person name="Hazen T."/>
            <person name="Woyke T."/>
        </authorList>
    </citation>
    <scope>NUCLEOTIDE SEQUENCE [LARGE SCALE GENOMIC DNA]</scope>
    <source>
        <strain evidence="11 12">RCH2</strain>
    </source>
</reference>
<name>L0GIR7_STUST</name>
<dbReference type="STRING" id="644801.Psest_0709"/>
<dbReference type="GO" id="GO:0000455">
    <property type="term" value="P:enzyme-directed rRNA pseudouridine synthesis"/>
    <property type="evidence" value="ECO:0007669"/>
    <property type="project" value="TreeGrafter"/>
</dbReference>
<dbReference type="Gene3D" id="3.10.290.10">
    <property type="entry name" value="RNA-binding S4 domain"/>
    <property type="match status" value="1"/>
</dbReference>
<comment type="similarity">
    <text evidence="1 8">Belongs to the pseudouridine synthase RluA family.</text>
</comment>
<evidence type="ECO:0000313" key="11">
    <source>
        <dbReference type="EMBL" id="AGA85305.1"/>
    </source>
</evidence>
<evidence type="ECO:0000256" key="5">
    <source>
        <dbReference type="ARBA" id="ARBA00056072"/>
    </source>
</evidence>
<feature type="active site" evidence="6">
    <location>
        <position position="193"/>
    </location>
</feature>
<dbReference type="PATRIC" id="fig|644801.3.peg.693"/>
<dbReference type="PROSITE" id="PS01129">
    <property type="entry name" value="PSI_RLU"/>
    <property type="match status" value="1"/>
</dbReference>
<dbReference type="EC" id="5.4.99.-" evidence="8"/>
<dbReference type="PROSITE" id="PS50889">
    <property type="entry name" value="S4"/>
    <property type="match status" value="1"/>
</dbReference>
<dbReference type="KEGG" id="psh:Psest_0709"/>
<dbReference type="InterPro" id="IPR050188">
    <property type="entry name" value="RluA_PseudoU_synthase"/>
</dbReference>
<dbReference type="InterPro" id="IPR006145">
    <property type="entry name" value="PsdUridine_synth_RsuA/RluA"/>
</dbReference>
<gene>
    <name evidence="11" type="ORF">Psest_0709</name>
</gene>
<evidence type="ECO:0000259" key="10">
    <source>
        <dbReference type="Pfam" id="PF01479"/>
    </source>
</evidence>
<dbReference type="Pfam" id="PF00849">
    <property type="entry name" value="PseudoU_synth_2"/>
    <property type="match status" value="1"/>
</dbReference>
<feature type="domain" description="Pseudouridine synthase RsuA/RluA-like" evidence="9">
    <location>
        <begin position="147"/>
        <end position="294"/>
    </location>
</feature>
<dbReference type="GO" id="GO:0160140">
    <property type="term" value="F:23S rRNA pseudouridine(1911/1915/1917) synthase activity"/>
    <property type="evidence" value="ECO:0007669"/>
    <property type="project" value="UniProtKB-EC"/>
</dbReference>
<dbReference type="Pfam" id="PF01479">
    <property type="entry name" value="S4"/>
    <property type="match status" value="1"/>
</dbReference>
<comment type="catalytic activity">
    <reaction evidence="8">
        <text>a uridine in RNA = a pseudouridine in RNA</text>
        <dbReference type="Rhea" id="RHEA:48348"/>
        <dbReference type="Rhea" id="RHEA-COMP:12068"/>
        <dbReference type="Rhea" id="RHEA-COMP:12069"/>
        <dbReference type="ChEBI" id="CHEBI:65314"/>
        <dbReference type="ChEBI" id="CHEBI:65315"/>
    </reaction>
</comment>
<dbReference type="FunFam" id="3.30.2350.10:FF:000006">
    <property type="entry name" value="Pseudouridine synthase"/>
    <property type="match status" value="1"/>
</dbReference>
<dbReference type="Gene3D" id="3.30.2350.10">
    <property type="entry name" value="Pseudouridine synthase"/>
    <property type="match status" value="1"/>
</dbReference>
<feature type="domain" description="RNA-binding S4" evidence="10">
    <location>
        <begin position="73"/>
        <end position="118"/>
    </location>
</feature>
<dbReference type="CDD" id="cd00165">
    <property type="entry name" value="S4"/>
    <property type="match status" value="1"/>
</dbReference>
<dbReference type="SUPFAM" id="SSF55174">
    <property type="entry name" value="Alpha-L RNA-binding motif"/>
    <property type="match status" value="1"/>
</dbReference>
<evidence type="ECO:0000256" key="7">
    <source>
        <dbReference type="PROSITE-ProRule" id="PRU00182"/>
    </source>
</evidence>
<evidence type="ECO:0000256" key="2">
    <source>
        <dbReference type="ARBA" id="ARBA00022884"/>
    </source>
</evidence>
<dbReference type="NCBIfam" id="TIGR00005">
    <property type="entry name" value="rluA_subfam"/>
    <property type="match status" value="1"/>
</dbReference>
<dbReference type="InterPro" id="IPR002942">
    <property type="entry name" value="S4_RNA-bd"/>
</dbReference>
<dbReference type="PANTHER" id="PTHR21600">
    <property type="entry name" value="MITOCHONDRIAL RNA PSEUDOURIDINE SYNTHASE"/>
    <property type="match status" value="1"/>
</dbReference>
<dbReference type="InterPro" id="IPR020103">
    <property type="entry name" value="PsdUridine_synth_cat_dom_sf"/>
</dbReference>
<dbReference type="EMBL" id="CP003071">
    <property type="protein sequence ID" value="AGA85305.1"/>
    <property type="molecule type" value="Genomic_DNA"/>
</dbReference>
<proteinExistence type="inferred from homology"/>
<sequence>MMSAPVRRDKDAVFKHKRVAETKGRSAICGPRVRPLPADVTCLSQTNLSRRMSTTSKQAIQLHAEVPFDLGGQRLDQVAAQLFSEHSRSRLAAWIKDGLLTVDGAVLRPRDTVHAGAVLELNAEQQAQGEWVAQDIPLEIVYEDDQILVIDKPAGLVVHPAAGHADGTLLNALLHHVPGLINVPRAGIVHRLDKDTTGLMVVAKTLQAQTRLVEQLQARSVSRIYEAIVIGVIITGGTIDAPIGRHGQQRQRMAVVEGGKPAVSHYRVLERFRSHTHVRVKLETGRTHQIRVHMPHLGYPLVGDPLYAGRFRIPPAANPTLVQTLREFPRQALHARFLELDHPVTGQRMKWESPLPDDFVWLLTLLQQDREAFVG</sequence>
<evidence type="ECO:0000256" key="3">
    <source>
        <dbReference type="ARBA" id="ARBA00023235"/>
    </source>
</evidence>
<dbReference type="GO" id="GO:0003723">
    <property type="term" value="F:RNA binding"/>
    <property type="evidence" value="ECO:0007669"/>
    <property type="project" value="UniProtKB-KW"/>
</dbReference>
<dbReference type="eggNOG" id="COG0564">
    <property type="taxonomic scope" value="Bacteria"/>
</dbReference>
<dbReference type="HOGENOM" id="CLU_016902_4_0_6"/>
<dbReference type="PANTHER" id="PTHR21600:SF44">
    <property type="entry name" value="RIBOSOMAL LARGE SUBUNIT PSEUDOURIDINE SYNTHASE D"/>
    <property type="match status" value="1"/>
</dbReference>
<evidence type="ECO:0000256" key="4">
    <source>
        <dbReference type="ARBA" id="ARBA00036882"/>
    </source>
</evidence>
<dbReference type="SUPFAM" id="SSF55120">
    <property type="entry name" value="Pseudouridine synthase"/>
    <property type="match status" value="1"/>
</dbReference>
<dbReference type="InterPro" id="IPR006225">
    <property type="entry name" value="PsdUridine_synth_RluC/D"/>
</dbReference>
<protein>
    <recommendedName>
        <fullName evidence="8">Pseudouridine synthase</fullName>
        <ecNumber evidence="8">5.4.99.-</ecNumber>
    </recommendedName>
</protein>
<organism evidence="11 12">
    <name type="scientific">Stutzerimonas stutzeri RCH2</name>
    <dbReference type="NCBI Taxonomy" id="644801"/>
    <lineage>
        <taxon>Bacteria</taxon>
        <taxon>Pseudomonadati</taxon>
        <taxon>Pseudomonadota</taxon>
        <taxon>Gammaproteobacteria</taxon>
        <taxon>Pseudomonadales</taxon>
        <taxon>Pseudomonadaceae</taxon>
        <taxon>Stutzerimonas</taxon>
    </lineage>
</organism>
<evidence type="ECO:0000256" key="1">
    <source>
        <dbReference type="ARBA" id="ARBA00010876"/>
    </source>
</evidence>
<dbReference type="NCBIfam" id="NF008385">
    <property type="entry name" value="PRK11180.1"/>
    <property type="match status" value="1"/>
</dbReference>
<comment type="catalytic activity">
    <reaction evidence="4">
        <text>uridine(1911/1915/1917) in 23S rRNA = pseudouridine(1911/1915/1917) in 23S rRNA</text>
        <dbReference type="Rhea" id="RHEA:42524"/>
        <dbReference type="Rhea" id="RHEA-COMP:10097"/>
        <dbReference type="Rhea" id="RHEA-COMP:10098"/>
        <dbReference type="ChEBI" id="CHEBI:65314"/>
        <dbReference type="ChEBI" id="CHEBI:65315"/>
        <dbReference type="EC" id="5.4.99.23"/>
    </reaction>
</comment>
<evidence type="ECO:0000259" key="9">
    <source>
        <dbReference type="Pfam" id="PF00849"/>
    </source>
</evidence>
<evidence type="ECO:0000313" key="12">
    <source>
        <dbReference type="Proteomes" id="UP000010820"/>
    </source>
</evidence>
<keyword evidence="3 8" id="KW-0413">Isomerase</keyword>
<dbReference type="InterPro" id="IPR006224">
    <property type="entry name" value="PsdUridine_synth_RluA-like_CS"/>
</dbReference>
<evidence type="ECO:0000256" key="6">
    <source>
        <dbReference type="PIRSR" id="PIRSR606225-1"/>
    </source>
</evidence>
<dbReference type="AlphaFoldDB" id="L0GIR7"/>
<dbReference type="InterPro" id="IPR036986">
    <property type="entry name" value="S4_RNA-bd_sf"/>
</dbReference>
<accession>L0GIR7</accession>
<comment type="function">
    <text evidence="5">Responsible for synthesis of pseudouridine from uracil at positions 1911, 1915 and 1917 in 23S ribosomal RNA.</text>
</comment>
<evidence type="ECO:0000256" key="8">
    <source>
        <dbReference type="RuleBase" id="RU362028"/>
    </source>
</evidence>
<dbReference type="CDD" id="cd02869">
    <property type="entry name" value="PseudoU_synth_RluA_like"/>
    <property type="match status" value="1"/>
</dbReference>
<dbReference type="Proteomes" id="UP000010820">
    <property type="component" value="Chromosome"/>
</dbReference>